<keyword evidence="9" id="KW-1185">Reference proteome</keyword>
<name>K0QYB9_THAOC</name>
<dbReference type="GO" id="GO:0032259">
    <property type="term" value="P:methylation"/>
    <property type="evidence" value="ECO:0007669"/>
    <property type="project" value="UniProtKB-KW"/>
</dbReference>
<feature type="coiled-coil region" evidence="4">
    <location>
        <begin position="497"/>
        <end position="558"/>
    </location>
</feature>
<feature type="domain" description="Rubisco LSMT substrate-binding" evidence="7">
    <location>
        <begin position="411"/>
        <end position="541"/>
    </location>
</feature>
<evidence type="ECO:0000313" key="8">
    <source>
        <dbReference type="EMBL" id="EJK44003.1"/>
    </source>
</evidence>
<proteinExistence type="predicted"/>
<keyword evidence="2" id="KW-0808">Transferase</keyword>
<evidence type="ECO:0000259" key="7">
    <source>
        <dbReference type="Pfam" id="PF09273"/>
    </source>
</evidence>
<dbReference type="SUPFAM" id="SSF81822">
    <property type="entry name" value="RuBisCo LSMT C-terminal, substrate-binding domain"/>
    <property type="match status" value="1"/>
</dbReference>
<evidence type="ECO:0000256" key="4">
    <source>
        <dbReference type="SAM" id="Coils"/>
    </source>
</evidence>
<keyword evidence="1" id="KW-0489">Methyltransferase</keyword>
<protein>
    <recommendedName>
        <fullName evidence="7">Rubisco LSMT substrate-binding domain-containing protein</fullName>
    </recommendedName>
</protein>
<dbReference type="EMBL" id="AGNL01050317">
    <property type="protein sequence ID" value="EJK44003.1"/>
    <property type="molecule type" value="Genomic_DNA"/>
</dbReference>
<dbReference type="OrthoDB" id="441812at2759"/>
<feature type="chain" id="PRO_5003835856" description="Rubisco LSMT substrate-binding domain-containing protein" evidence="6">
    <location>
        <begin position="36"/>
        <end position="595"/>
    </location>
</feature>
<evidence type="ECO:0000256" key="2">
    <source>
        <dbReference type="ARBA" id="ARBA00022679"/>
    </source>
</evidence>
<keyword evidence="4" id="KW-0175">Coiled coil</keyword>
<dbReference type="eggNOG" id="KOG1337">
    <property type="taxonomic scope" value="Eukaryota"/>
</dbReference>
<keyword evidence="3" id="KW-0949">S-adenosyl-L-methionine</keyword>
<dbReference type="PANTHER" id="PTHR13271">
    <property type="entry name" value="UNCHARACTERIZED PUTATIVE METHYLTRANSFERASE"/>
    <property type="match status" value="1"/>
</dbReference>
<dbReference type="InterPro" id="IPR046341">
    <property type="entry name" value="SET_dom_sf"/>
</dbReference>
<dbReference type="Gene3D" id="3.90.1410.10">
    <property type="entry name" value="set domain protein methyltransferase, domain 1"/>
    <property type="match status" value="1"/>
</dbReference>
<organism evidence="8 9">
    <name type="scientific">Thalassiosira oceanica</name>
    <name type="common">Marine diatom</name>
    <dbReference type="NCBI Taxonomy" id="159749"/>
    <lineage>
        <taxon>Eukaryota</taxon>
        <taxon>Sar</taxon>
        <taxon>Stramenopiles</taxon>
        <taxon>Ochrophyta</taxon>
        <taxon>Bacillariophyta</taxon>
        <taxon>Coscinodiscophyceae</taxon>
        <taxon>Thalassiosirophycidae</taxon>
        <taxon>Thalassiosirales</taxon>
        <taxon>Thalassiosiraceae</taxon>
        <taxon>Thalassiosira</taxon>
    </lineage>
</organism>
<reference evidence="8 9" key="1">
    <citation type="journal article" date="2012" name="Genome Biol.">
        <title>Genome and low-iron response of an oceanic diatom adapted to chronic iron limitation.</title>
        <authorList>
            <person name="Lommer M."/>
            <person name="Specht M."/>
            <person name="Roy A.S."/>
            <person name="Kraemer L."/>
            <person name="Andreson R."/>
            <person name="Gutowska M.A."/>
            <person name="Wolf J."/>
            <person name="Bergner S.V."/>
            <person name="Schilhabel M.B."/>
            <person name="Klostermeier U.C."/>
            <person name="Beiko R.G."/>
            <person name="Rosenstiel P."/>
            <person name="Hippler M."/>
            <person name="Laroche J."/>
        </authorList>
    </citation>
    <scope>NUCLEOTIDE SEQUENCE [LARGE SCALE GENOMIC DNA]</scope>
    <source>
        <strain evidence="8 9">CCMP1005</strain>
    </source>
</reference>
<evidence type="ECO:0000256" key="1">
    <source>
        <dbReference type="ARBA" id="ARBA00022603"/>
    </source>
</evidence>
<dbReference type="OMA" id="YDLAPME"/>
<evidence type="ECO:0000256" key="5">
    <source>
        <dbReference type="SAM" id="MobiDB-lite"/>
    </source>
</evidence>
<evidence type="ECO:0000256" key="3">
    <source>
        <dbReference type="ARBA" id="ARBA00022691"/>
    </source>
</evidence>
<gene>
    <name evidence="8" type="ORF">THAOC_37500</name>
</gene>
<dbReference type="AlphaFoldDB" id="K0QYB9"/>
<evidence type="ECO:0000256" key="6">
    <source>
        <dbReference type="SAM" id="SignalP"/>
    </source>
</evidence>
<keyword evidence="6" id="KW-0732">Signal</keyword>
<feature type="signal peptide" evidence="6">
    <location>
        <begin position="1"/>
        <end position="35"/>
    </location>
</feature>
<dbReference type="PANTHER" id="PTHR13271:SF123">
    <property type="entry name" value="RIBULOSE-1,5-BISPHOSPHATE CARBOXYLASE_OXYGENASE SMALL SUBUNIT N-METHYLTRANSFERASE I-RELATED"/>
    <property type="match status" value="1"/>
</dbReference>
<dbReference type="GO" id="GO:0016279">
    <property type="term" value="F:protein-lysine N-methyltransferase activity"/>
    <property type="evidence" value="ECO:0007669"/>
    <property type="project" value="TreeGrafter"/>
</dbReference>
<evidence type="ECO:0000313" key="9">
    <source>
        <dbReference type="Proteomes" id="UP000266841"/>
    </source>
</evidence>
<dbReference type="Proteomes" id="UP000266841">
    <property type="component" value="Unassembled WGS sequence"/>
</dbReference>
<feature type="region of interest" description="Disordered" evidence="5">
    <location>
        <begin position="575"/>
        <end position="595"/>
    </location>
</feature>
<dbReference type="InterPro" id="IPR050600">
    <property type="entry name" value="SETD3_SETD6_MTase"/>
</dbReference>
<sequence>MSNKSSARLRPPMSGMTAVALLLLVACLSAHVATAFTACSSSRRSRGSAPSAPSLRRGARVELGVSPSVPAEDVTASAEKIKRLQTLADLANEAIEEHGSEVLKTFNARVGVILPSGDDEAQGKFLRLGLVATGSASKGDLVASLPFNEGDGSGLALEPNFAAKIVYDKVLPEGYDGWTGDVGLLAMLLLNEMARQDADSPKGVDLPRRKEGVQALMSAWIASLPSFEEMTEMHPLLWNEDEQEIMQLSSTKKIYRLLDDIEDDSSWLDENVWSADREKFPETVKIRVGDADEERQCFTVDGFRYAVAVVRSRSFFVDGALRLLPYVDYANHDDYDSNELVGGGIGMLWGSSKGVLLKSGKALRVGDEVRISYGPKGPADYILDHGFVPPMCQLSTQGGAITAELSFEVDESDRFRDDKLDILEFETYDLAPMEPAQVFDVVGGPGSTGEPDPAMIQFLRLVKLAGKDAFLLESIFRKEIWGFMSEPVSEDNEKASVTAVQEACEAALSDMNELESEDSSASPSLNEQLCSMVRGSEREALERTLAYIKQEAEALDLKEYYQERRLKTLGLDSEWTPEDEFGSTTRVPGAADYDW</sequence>
<dbReference type="PROSITE" id="PS51257">
    <property type="entry name" value="PROKAR_LIPOPROTEIN"/>
    <property type="match status" value="1"/>
</dbReference>
<accession>K0QYB9</accession>
<dbReference type="Gene3D" id="3.90.1420.10">
    <property type="entry name" value="Rubisco LSMT, substrate-binding domain"/>
    <property type="match status" value="1"/>
</dbReference>
<comment type="caution">
    <text evidence="8">The sequence shown here is derived from an EMBL/GenBank/DDBJ whole genome shotgun (WGS) entry which is preliminary data.</text>
</comment>
<dbReference type="Pfam" id="PF09273">
    <property type="entry name" value="Rubis-subs-bind"/>
    <property type="match status" value="1"/>
</dbReference>
<dbReference type="SUPFAM" id="SSF82199">
    <property type="entry name" value="SET domain"/>
    <property type="match status" value="1"/>
</dbReference>
<dbReference type="InterPro" id="IPR036464">
    <property type="entry name" value="Rubisco_LSMT_subst-bd_sf"/>
</dbReference>
<dbReference type="InterPro" id="IPR015353">
    <property type="entry name" value="Rubisco_LSMT_subst-bd"/>
</dbReference>